<sequence>MQIFARGILALIAVFVAIPAVAGNVGFLDSERAIKTVKEGQRQLQILNEWANQKSDIVEGMQSRVAELTQQLNTQRTVASADAIRQLEDELLQAQRRFEDAGRTLQRDFEAKQKSCSRWLRPGFVILPASTPRATDLTQYSCSSRSRWSISRIRPSSRTL</sequence>
<evidence type="ECO:0000313" key="1">
    <source>
        <dbReference type="EMBL" id="MBD3870573.1"/>
    </source>
</evidence>
<dbReference type="Gene3D" id="3.30.910.20">
    <property type="entry name" value="Skp domain"/>
    <property type="match status" value="1"/>
</dbReference>
<dbReference type="GO" id="GO:0051082">
    <property type="term" value="F:unfolded protein binding"/>
    <property type="evidence" value="ECO:0007669"/>
    <property type="project" value="InterPro"/>
</dbReference>
<protein>
    <submittedName>
        <fullName evidence="1">OmpH family outer membrane protein</fullName>
    </submittedName>
</protein>
<dbReference type="InterPro" id="IPR005632">
    <property type="entry name" value="Chaperone_Skp"/>
</dbReference>
<reference evidence="1 2" key="1">
    <citation type="submission" date="2020-08" db="EMBL/GenBank/DDBJ databases">
        <title>Acidobacteriota in marine sediments use diverse sulfur dissimilation pathways.</title>
        <authorList>
            <person name="Wasmund K."/>
        </authorList>
    </citation>
    <scope>NUCLEOTIDE SEQUENCE [LARGE SCALE GENOMIC DNA]</scope>
    <source>
        <strain evidence="1">MAG AM3-A</strain>
    </source>
</reference>
<gene>
    <name evidence="1" type="ORF">IFJ97_04365</name>
</gene>
<accession>A0A8J7CNE5</accession>
<dbReference type="SMART" id="SM00935">
    <property type="entry name" value="OmpH"/>
    <property type="match status" value="1"/>
</dbReference>
<dbReference type="Proteomes" id="UP000598633">
    <property type="component" value="Unassembled WGS sequence"/>
</dbReference>
<name>A0A8J7CNE5_9BACT</name>
<proteinExistence type="predicted"/>
<comment type="caution">
    <text evidence="1">The sequence shown here is derived from an EMBL/GenBank/DDBJ whole genome shotgun (WGS) entry which is preliminary data.</text>
</comment>
<evidence type="ECO:0000313" key="2">
    <source>
        <dbReference type="Proteomes" id="UP000598633"/>
    </source>
</evidence>
<organism evidence="1 2">
    <name type="scientific">Candidatus Sulfomarinibacter kjeldsenii</name>
    <dbReference type="NCBI Taxonomy" id="2885994"/>
    <lineage>
        <taxon>Bacteria</taxon>
        <taxon>Pseudomonadati</taxon>
        <taxon>Acidobacteriota</taxon>
        <taxon>Thermoanaerobaculia</taxon>
        <taxon>Thermoanaerobaculales</taxon>
        <taxon>Candidatus Sulfomarinibacteraceae</taxon>
        <taxon>Candidatus Sulfomarinibacter</taxon>
    </lineage>
</organism>
<dbReference type="AlphaFoldDB" id="A0A8J7CNE5"/>
<dbReference type="InterPro" id="IPR024930">
    <property type="entry name" value="Skp_dom_sf"/>
</dbReference>
<dbReference type="SUPFAM" id="SSF111384">
    <property type="entry name" value="OmpH-like"/>
    <property type="match status" value="1"/>
</dbReference>
<dbReference type="EMBL" id="JACXWA010000070">
    <property type="protein sequence ID" value="MBD3870573.1"/>
    <property type="molecule type" value="Genomic_DNA"/>
</dbReference>